<feature type="domain" description="N-acetyltransferase" evidence="1">
    <location>
        <begin position="21"/>
        <end position="172"/>
    </location>
</feature>
<dbReference type="Gene3D" id="3.40.630.30">
    <property type="match status" value="1"/>
</dbReference>
<evidence type="ECO:0000313" key="2">
    <source>
        <dbReference type="EMBL" id="KUN88497.1"/>
    </source>
</evidence>
<dbReference type="InterPro" id="IPR032875">
    <property type="entry name" value="Succ_CoA_lig_flav_dom"/>
</dbReference>
<dbReference type="InterPro" id="IPR003781">
    <property type="entry name" value="CoA-bd"/>
</dbReference>
<dbReference type="OrthoDB" id="190266at2"/>
<dbReference type="GO" id="GO:0016747">
    <property type="term" value="F:acyltransferase activity, transferring groups other than amino-acyl groups"/>
    <property type="evidence" value="ECO:0007669"/>
    <property type="project" value="InterPro"/>
</dbReference>
<dbReference type="SMART" id="SM00881">
    <property type="entry name" value="CoA_binding"/>
    <property type="match status" value="1"/>
</dbReference>
<dbReference type="SUPFAM" id="SSF51735">
    <property type="entry name" value="NAD(P)-binding Rossmann-fold domains"/>
    <property type="match status" value="1"/>
</dbReference>
<keyword evidence="3" id="KW-1185">Reference proteome</keyword>
<dbReference type="Proteomes" id="UP000053024">
    <property type="component" value="Unassembled WGS sequence"/>
</dbReference>
<gene>
    <name evidence="2" type="ORF">AQJ66_06545</name>
</gene>
<dbReference type="InterPro" id="IPR016102">
    <property type="entry name" value="Succinyl-CoA_synth-like"/>
</dbReference>
<dbReference type="Pfam" id="PF13607">
    <property type="entry name" value="Succ_CoA_lig"/>
    <property type="match status" value="1"/>
</dbReference>
<dbReference type="Gene3D" id="3.40.50.720">
    <property type="entry name" value="NAD(P)-binding Rossmann-like Domain"/>
    <property type="match status" value="1"/>
</dbReference>
<dbReference type="Gene3D" id="3.30.1490.20">
    <property type="entry name" value="ATP-grasp fold, A domain"/>
    <property type="match status" value="1"/>
</dbReference>
<dbReference type="RefSeq" id="WP_061917911.1">
    <property type="nucleotide sequence ID" value="NZ_KQ948852.1"/>
</dbReference>
<dbReference type="InterPro" id="IPR043938">
    <property type="entry name" value="Ligase_CoA_dom"/>
</dbReference>
<dbReference type="Pfam" id="PF13549">
    <property type="entry name" value="ATP-grasp_5"/>
    <property type="match status" value="1"/>
</dbReference>
<reference evidence="2 3" key="1">
    <citation type="submission" date="2015-10" db="EMBL/GenBank/DDBJ databases">
        <title>Draft genome sequence of Streptomyces bungoensis DSM 41781, type strain for the species Streptomyces bungoensis.</title>
        <authorList>
            <person name="Ruckert C."/>
            <person name="Winkler A."/>
            <person name="Kalinowski J."/>
            <person name="Kampfer P."/>
            <person name="Glaeser S."/>
        </authorList>
    </citation>
    <scope>NUCLEOTIDE SEQUENCE [LARGE SCALE GENOMIC DNA]</scope>
    <source>
        <strain evidence="2 3">DSM 41781</strain>
    </source>
</reference>
<name>A0A101TA33_9ACTN</name>
<evidence type="ECO:0000313" key="3">
    <source>
        <dbReference type="Proteomes" id="UP000053024"/>
    </source>
</evidence>
<dbReference type="PANTHER" id="PTHR42793:SF1">
    <property type="entry name" value="PEPTIDYL-LYSINE N-ACETYLTRANSFERASE PATZ"/>
    <property type="match status" value="1"/>
</dbReference>
<evidence type="ECO:0000259" key="1">
    <source>
        <dbReference type="PROSITE" id="PS51186"/>
    </source>
</evidence>
<dbReference type="STRING" id="285568.AQJ66_06545"/>
<dbReference type="EMBL" id="LMWX01000010">
    <property type="protein sequence ID" value="KUN88497.1"/>
    <property type="molecule type" value="Genomic_DNA"/>
</dbReference>
<protein>
    <submittedName>
        <fullName evidence="2">CoA-binding protein</fullName>
    </submittedName>
</protein>
<proteinExistence type="predicted"/>
<accession>A0A101TA33</accession>
<dbReference type="GO" id="GO:0005524">
    <property type="term" value="F:ATP binding"/>
    <property type="evidence" value="ECO:0007669"/>
    <property type="project" value="InterPro"/>
</dbReference>
<dbReference type="PROSITE" id="PS51186">
    <property type="entry name" value="GNAT"/>
    <property type="match status" value="1"/>
</dbReference>
<dbReference type="Gene3D" id="3.40.50.261">
    <property type="entry name" value="Succinyl-CoA synthetase domains"/>
    <property type="match status" value="2"/>
</dbReference>
<comment type="caution">
    <text evidence="2">The sequence shown here is derived from an EMBL/GenBank/DDBJ whole genome shotgun (WGS) entry which is preliminary data.</text>
</comment>
<dbReference type="PANTHER" id="PTHR42793">
    <property type="entry name" value="COA BINDING DOMAIN CONTAINING PROTEIN"/>
    <property type="match status" value="1"/>
</dbReference>
<dbReference type="Pfam" id="PF19045">
    <property type="entry name" value="Ligase_CoA_2"/>
    <property type="match status" value="1"/>
</dbReference>
<dbReference type="InterPro" id="IPR013815">
    <property type="entry name" value="ATP_grasp_subdomain_1"/>
</dbReference>
<dbReference type="InterPro" id="IPR016181">
    <property type="entry name" value="Acyl_CoA_acyltransferase"/>
</dbReference>
<dbReference type="InterPro" id="IPR036291">
    <property type="entry name" value="NAD(P)-bd_dom_sf"/>
</dbReference>
<sequence>MPEDTLDRTPVHALLADGTTVRIRTVTPADHDRLQGLYEEMCPDNLRFRFFSLSPNSARLAADRACAPAHPGYRALLAETRGQVVGVAEYDTGGAGDEAEMSIAVCDGRHHRGVGTLLVEHLVSAARAEGVTTFTADALSENREVLRLFADLGLRTARRFEGAEVRLTIRLDADDAYLTAVEARGRAADVTSLTPLLRPGAVAVAGAGRKPGSVGRAVLHHLKAGGYTGRLFAVTPNVSHVLDVPSYPSVGALPATPDLVVVAVPAAAVPATAEECGKAGARALLVVTAGLDAGQARALLAACCAHGMRLVGPNCLGVSNTEPGLRLDATFAARHPRPGTAGVAVQSGGVGIALLDGLSRLGIGVSSFASLGDKYDVSGNDMLQWWESDGRTELALLHLESFGSPRAFSRTARRVTRRIPVLTVDAGRTEAGRRAAASHTAAAATRAMTRQALFTQAGITATRSVGELMETAALLHSQPLPAGTRVAIVSNAGGAGVLAADACAEAGLAVPPLPPEVIDDLLAVLPEGAAAGNPVDTTAAVGEDGLADCLDRLTRHPGVDAVLVALLPTAVAAATGDDLVRALTRGPGHRAKPVAAIRLDQDLPVRLLPADGGGTVPSYAEPQAAARALAHAARRAAWLARPVGTVPDLDGIDAAGAQEVAERFLSAHEDGGWLDPRTCARLLSCYGIPQLPWAWAETEDEAVLAAQRLRGPDGRVVLKAHWPGLLHKSEQRAVHLDLQGDAQVRAAFRDFGTRFAGLLTGVVVQPLAARGTELFAGVVQDEVFGPLVLFGLGGTATEVLGDLPQSRIRSTGGTPIARLAPLTDHDVHDLITAPRCAPLLFGARGGAPADLEGLEQLLLRLSRMAADLPQLAEVDFNPVLAAPAGVSVLDARVRLVPRRPHDPYLRRLR</sequence>
<dbReference type="CDD" id="cd04301">
    <property type="entry name" value="NAT_SF"/>
    <property type="match status" value="1"/>
</dbReference>
<dbReference type="GO" id="GO:0043758">
    <property type="term" value="F:acetate-CoA ligase (ADP-forming) activity"/>
    <property type="evidence" value="ECO:0007669"/>
    <property type="project" value="InterPro"/>
</dbReference>
<dbReference type="SUPFAM" id="SSF52210">
    <property type="entry name" value="Succinyl-CoA synthetase domains"/>
    <property type="match status" value="2"/>
</dbReference>
<organism evidence="2 3">
    <name type="scientific">Streptomyces bungoensis</name>
    <dbReference type="NCBI Taxonomy" id="285568"/>
    <lineage>
        <taxon>Bacteria</taxon>
        <taxon>Bacillati</taxon>
        <taxon>Actinomycetota</taxon>
        <taxon>Actinomycetes</taxon>
        <taxon>Kitasatosporales</taxon>
        <taxon>Streptomycetaceae</taxon>
        <taxon>Streptomyces</taxon>
    </lineage>
</organism>
<dbReference type="Pfam" id="PF13380">
    <property type="entry name" value="CoA_binding_2"/>
    <property type="match status" value="1"/>
</dbReference>
<dbReference type="AlphaFoldDB" id="A0A101TA33"/>
<dbReference type="InterPro" id="IPR000182">
    <property type="entry name" value="GNAT_dom"/>
</dbReference>
<dbReference type="Gene3D" id="3.30.470.20">
    <property type="entry name" value="ATP-grasp fold, B domain"/>
    <property type="match status" value="1"/>
</dbReference>
<dbReference type="SUPFAM" id="SSF56059">
    <property type="entry name" value="Glutathione synthetase ATP-binding domain-like"/>
    <property type="match status" value="1"/>
</dbReference>
<dbReference type="SUPFAM" id="SSF55729">
    <property type="entry name" value="Acyl-CoA N-acyltransferases (Nat)"/>
    <property type="match status" value="1"/>
</dbReference>
<dbReference type="Pfam" id="PF00583">
    <property type="entry name" value="Acetyltransf_1"/>
    <property type="match status" value="1"/>
</dbReference>